<gene>
    <name evidence="4" type="ORF">SPACI_038950</name>
</gene>
<reference evidence="4" key="1">
    <citation type="submission" date="2024-05" db="EMBL/GenBank/DDBJ databases">
        <title>Isolation and characterization of Sporomusa carbonis sp. nov., a carboxydotrophic hydrogenogen in the genus of Sporomusa isolated from a charcoal burning pile.</title>
        <authorList>
            <person name="Boeer T."/>
            <person name="Rosenbaum F."/>
            <person name="Eysell L."/>
            <person name="Mueller V."/>
            <person name="Daniel R."/>
            <person name="Poehlein A."/>
        </authorList>
    </citation>
    <scope>NUCLEOTIDE SEQUENCE [LARGE SCALE GENOMIC DNA]</scope>
    <source>
        <strain evidence="4">DSM 3132</strain>
    </source>
</reference>
<evidence type="ECO:0000313" key="5">
    <source>
        <dbReference type="Proteomes" id="UP000216052"/>
    </source>
</evidence>
<evidence type="ECO:0000313" key="4">
    <source>
        <dbReference type="EMBL" id="XFO73788.1"/>
    </source>
</evidence>
<organism evidence="4 5">
    <name type="scientific">Sporomusa acidovorans (strain ATCC 49682 / DSM 3132 / Mol)</name>
    <dbReference type="NCBI Taxonomy" id="1123286"/>
    <lineage>
        <taxon>Bacteria</taxon>
        <taxon>Bacillati</taxon>
        <taxon>Bacillota</taxon>
        <taxon>Negativicutes</taxon>
        <taxon>Selenomonadales</taxon>
        <taxon>Sporomusaceae</taxon>
        <taxon>Sporomusa</taxon>
    </lineage>
</organism>
<sequence>MNCISASQLQAYLEGTLHLLEKKVIEEHLKTCNGCKRELLELKLLLYELDEIKKANPPIPAEIAKVREKVLFELFAGDQDTMNLTEILNLQKKNFANASTFIKFIPGVKKGQSYLKQGLNKAPSAVLALSCSALKGGLRKLQTRFSI</sequence>
<evidence type="ECO:0000259" key="3">
    <source>
        <dbReference type="Pfam" id="PF13490"/>
    </source>
</evidence>
<accession>A0ABZ3J6P9</accession>
<dbReference type="Proteomes" id="UP000216052">
    <property type="component" value="Chromosome"/>
</dbReference>
<name>A0ABZ3J6P9_SPOA4</name>
<dbReference type="InterPro" id="IPR041916">
    <property type="entry name" value="Anti_sigma_zinc_sf"/>
</dbReference>
<comment type="similarity">
    <text evidence="1">Belongs to the zinc-associated anti-sigma factor (ZAS) superfamily. Anti-sigma-W factor family.</text>
</comment>
<feature type="domain" description="Putative zinc-finger" evidence="3">
    <location>
        <begin position="8"/>
        <end position="35"/>
    </location>
</feature>
<keyword evidence="5" id="KW-1185">Reference proteome</keyword>
<dbReference type="Gene3D" id="1.10.10.1320">
    <property type="entry name" value="Anti-sigma factor, zinc-finger domain"/>
    <property type="match status" value="1"/>
</dbReference>
<proteinExistence type="inferred from homology"/>
<dbReference type="Pfam" id="PF13490">
    <property type="entry name" value="zf-HC2"/>
    <property type="match status" value="1"/>
</dbReference>
<dbReference type="InterPro" id="IPR027383">
    <property type="entry name" value="Znf_put"/>
</dbReference>
<evidence type="ECO:0000256" key="2">
    <source>
        <dbReference type="ARBA" id="ARBA00024438"/>
    </source>
</evidence>
<dbReference type="EMBL" id="CP155571">
    <property type="protein sequence ID" value="XFO73788.1"/>
    <property type="molecule type" value="Genomic_DNA"/>
</dbReference>
<evidence type="ECO:0000256" key="1">
    <source>
        <dbReference type="ARBA" id="ARBA00024353"/>
    </source>
</evidence>
<protein>
    <recommendedName>
        <fullName evidence="2">Anti-sigma-W factor RsiW</fullName>
    </recommendedName>
</protein>